<evidence type="ECO:0000313" key="2">
    <source>
        <dbReference type="Proteomes" id="UP001276854"/>
    </source>
</evidence>
<proteinExistence type="predicted"/>
<protein>
    <recommendedName>
        <fullName evidence="3">Tail fiber protein</fullName>
    </recommendedName>
</protein>
<sequence>MGKIWMPGGGGGADLEMVTAERPDVLTGKVIVDKDGNPLAGTMPDNGAVNQSLGINSTYTIPKGYHNGLGKVIQNVASMAGQTINPTASQQTVSSSGKYMTGNVVVNGVSNLTAANIRKGVNVGGVVGSFQGYVPTASDLYLRGNSYTSWLYIQQDKFHFESGMIYAYGSGGSPAIGASINLTGYNYLNVELMCTLSDRIYLSIQQSDLYSSSIVATSPTLSANTTTTVSLNISALSAVRIFSIGIVNYRTYYIYRIWLS</sequence>
<organism evidence="1 2">
    <name type="scientific">Clostridium boliviensis</name>
    <dbReference type="NCBI Taxonomy" id="318465"/>
    <lineage>
        <taxon>Bacteria</taxon>
        <taxon>Bacillati</taxon>
        <taxon>Bacillota</taxon>
        <taxon>Clostridia</taxon>
        <taxon>Eubacteriales</taxon>
        <taxon>Clostridiaceae</taxon>
        <taxon>Clostridium</taxon>
    </lineage>
</organism>
<dbReference type="RefSeq" id="WP_318066090.1">
    <property type="nucleotide sequence ID" value="NZ_JAWONS010000286.1"/>
</dbReference>
<accession>A0ABU4GSD5</accession>
<comment type="caution">
    <text evidence="1">The sequence shown here is derived from an EMBL/GenBank/DDBJ whole genome shotgun (WGS) entry which is preliminary data.</text>
</comment>
<evidence type="ECO:0008006" key="3">
    <source>
        <dbReference type="Google" id="ProtNLM"/>
    </source>
</evidence>
<keyword evidence="2" id="KW-1185">Reference proteome</keyword>
<evidence type="ECO:0000313" key="1">
    <source>
        <dbReference type="EMBL" id="MDW2799905.1"/>
    </source>
</evidence>
<reference evidence="1 2" key="1">
    <citation type="submission" date="2023-10" db="EMBL/GenBank/DDBJ databases">
        <title>A novel Glycoside Hydrolase 43-Like Enzyme from Clostrdium boliviensis is an Endo-xylanase, and a Candidate for Xylooligosaccharides Production from Different Xylan Substrates.</title>
        <authorList>
            <person name="Alvarez M.T."/>
            <person name="Rocabado-Villegas L.R."/>
            <person name="Salas-Veizaga D.M."/>
            <person name="Linares-Pasten J.A."/>
            <person name="Gudmundsdottir E.E."/>
            <person name="Hreggvidsson G.O."/>
            <person name="Adlercreutz P."/>
            <person name="Nordberg Karlsson E."/>
        </authorList>
    </citation>
    <scope>NUCLEOTIDE SEQUENCE [LARGE SCALE GENOMIC DNA]</scope>
    <source>
        <strain evidence="1 2">E-1</strain>
    </source>
</reference>
<dbReference type="Proteomes" id="UP001276854">
    <property type="component" value="Unassembled WGS sequence"/>
</dbReference>
<gene>
    <name evidence="1" type="ORF">RZO55_20240</name>
</gene>
<name>A0ABU4GSD5_9CLOT</name>
<dbReference type="EMBL" id="JAWONS010000286">
    <property type="protein sequence ID" value="MDW2799905.1"/>
    <property type="molecule type" value="Genomic_DNA"/>
</dbReference>